<dbReference type="PROSITE" id="PS50157">
    <property type="entry name" value="ZINC_FINGER_C2H2_2"/>
    <property type="match status" value="3"/>
</dbReference>
<evidence type="ECO:0000256" key="1">
    <source>
        <dbReference type="ARBA" id="ARBA00022723"/>
    </source>
</evidence>
<protein>
    <submittedName>
        <fullName evidence="8">Krueppel-like factor 15</fullName>
    </submittedName>
</protein>
<dbReference type="SMART" id="SM00355">
    <property type="entry name" value="ZnF_C2H2"/>
    <property type="match status" value="3"/>
</dbReference>
<name>A0A183AAU5_9TREM</name>
<dbReference type="Proteomes" id="UP000272942">
    <property type="component" value="Unassembled WGS sequence"/>
</dbReference>
<dbReference type="InterPro" id="IPR036236">
    <property type="entry name" value="Znf_C2H2_sf"/>
</dbReference>
<feature type="domain" description="C2H2-type" evidence="5">
    <location>
        <begin position="203"/>
        <end position="232"/>
    </location>
</feature>
<dbReference type="PROSITE" id="PS00028">
    <property type="entry name" value="ZINC_FINGER_C2H2_1"/>
    <property type="match status" value="3"/>
</dbReference>
<accession>A0A183AAU5</accession>
<reference evidence="6 7" key="2">
    <citation type="submission" date="2018-11" db="EMBL/GenBank/DDBJ databases">
        <authorList>
            <consortium name="Pathogen Informatics"/>
        </authorList>
    </citation>
    <scope>NUCLEOTIDE SEQUENCE [LARGE SCALE GENOMIC DNA]</scope>
    <source>
        <strain evidence="6 7">Egypt</strain>
    </source>
</reference>
<evidence type="ECO:0000313" key="6">
    <source>
        <dbReference type="EMBL" id="VDP71546.1"/>
    </source>
</evidence>
<evidence type="ECO:0000256" key="3">
    <source>
        <dbReference type="ARBA" id="ARBA00022833"/>
    </source>
</evidence>
<evidence type="ECO:0000313" key="8">
    <source>
        <dbReference type="WBParaSite" id="ECPE_0000408701-mRNA-1"/>
    </source>
</evidence>
<reference evidence="8" key="1">
    <citation type="submission" date="2016-06" db="UniProtKB">
        <authorList>
            <consortium name="WormBaseParasite"/>
        </authorList>
    </citation>
    <scope>IDENTIFICATION</scope>
</reference>
<dbReference type="AlphaFoldDB" id="A0A183AAU5"/>
<feature type="domain" description="C2H2-type" evidence="5">
    <location>
        <begin position="233"/>
        <end position="262"/>
    </location>
</feature>
<proteinExistence type="predicted"/>
<dbReference type="Pfam" id="PF00096">
    <property type="entry name" value="zf-C2H2"/>
    <property type="match status" value="3"/>
</dbReference>
<evidence type="ECO:0000256" key="2">
    <source>
        <dbReference type="ARBA" id="ARBA00022771"/>
    </source>
</evidence>
<keyword evidence="3" id="KW-0862">Zinc</keyword>
<evidence type="ECO:0000256" key="4">
    <source>
        <dbReference type="PROSITE-ProRule" id="PRU00042"/>
    </source>
</evidence>
<dbReference type="GO" id="GO:0000978">
    <property type="term" value="F:RNA polymerase II cis-regulatory region sequence-specific DNA binding"/>
    <property type="evidence" value="ECO:0007669"/>
    <property type="project" value="TreeGrafter"/>
</dbReference>
<dbReference type="Gene3D" id="3.30.160.60">
    <property type="entry name" value="Classic Zinc Finger"/>
    <property type="match status" value="3"/>
</dbReference>
<dbReference type="FunFam" id="3.30.160.60:FF:000007">
    <property type="entry name" value="Basic krueppel-like factor 3"/>
    <property type="match status" value="1"/>
</dbReference>
<organism evidence="8">
    <name type="scientific">Echinostoma caproni</name>
    <dbReference type="NCBI Taxonomy" id="27848"/>
    <lineage>
        <taxon>Eukaryota</taxon>
        <taxon>Metazoa</taxon>
        <taxon>Spiralia</taxon>
        <taxon>Lophotrochozoa</taxon>
        <taxon>Platyhelminthes</taxon>
        <taxon>Trematoda</taxon>
        <taxon>Digenea</taxon>
        <taxon>Plagiorchiida</taxon>
        <taxon>Echinostomata</taxon>
        <taxon>Echinostomatoidea</taxon>
        <taxon>Echinostomatidae</taxon>
        <taxon>Echinostoma</taxon>
    </lineage>
</organism>
<feature type="domain" description="C2H2-type" evidence="5">
    <location>
        <begin position="263"/>
        <end position="287"/>
    </location>
</feature>
<dbReference type="PANTHER" id="PTHR23235:SF133">
    <property type="entry name" value="KRUEPPEL-LIKE FACTOR 1"/>
    <property type="match status" value="1"/>
</dbReference>
<dbReference type="PANTHER" id="PTHR23235">
    <property type="entry name" value="KRUEPPEL-LIKE TRANSCRIPTION FACTOR"/>
    <property type="match status" value="1"/>
</dbReference>
<keyword evidence="2 4" id="KW-0863">Zinc-finger</keyword>
<dbReference type="SUPFAM" id="SSF57667">
    <property type="entry name" value="beta-beta-alpha zinc fingers"/>
    <property type="match status" value="1"/>
</dbReference>
<dbReference type="EMBL" id="UZAN01040973">
    <property type="protein sequence ID" value="VDP71546.1"/>
    <property type="molecule type" value="Genomic_DNA"/>
</dbReference>
<keyword evidence="1" id="KW-0479">Metal-binding</keyword>
<gene>
    <name evidence="6" type="ORF">ECPE_LOCUS4080</name>
</gene>
<dbReference type="GO" id="GO:0008270">
    <property type="term" value="F:zinc ion binding"/>
    <property type="evidence" value="ECO:0007669"/>
    <property type="project" value="UniProtKB-KW"/>
</dbReference>
<keyword evidence="7" id="KW-1185">Reference proteome</keyword>
<dbReference type="InterPro" id="IPR013087">
    <property type="entry name" value="Znf_C2H2_type"/>
</dbReference>
<evidence type="ECO:0000313" key="7">
    <source>
        <dbReference type="Proteomes" id="UP000272942"/>
    </source>
</evidence>
<dbReference type="GO" id="GO:0000981">
    <property type="term" value="F:DNA-binding transcription factor activity, RNA polymerase II-specific"/>
    <property type="evidence" value="ECO:0007669"/>
    <property type="project" value="TreeGrafter"/>
</dbReference>
<dbReference type="WBParaSite" id="ECPE_0000408701-mRNA-1">
    <property type="protein sequence ID" value="ECPE_0000408701-mRNA-1"/>
    <property type="gene ID" value="ECPE_0000408701"/>
</dbReference>
<evidence type="ECO:0000259" key="5">
    <source>
        <dbReference type="PROSITE" id="PS50157"/>
    </source>
</evidence>
<sequence>MSDLAEQLIATYVPTTVSTPAPAPDSSKEPVTFDLMPLDSKPETQNYSYLNMNTGCCAGENSFAPLTSPSQPPGVIHTTTDTSLINTCDELTASTDWTPVVTTTTTSDTIPTVATSTTNGIPWNVDSLLSNSDEFTSSQACPNYSHTPPNTPTVPGSAFDYGTPKNSQLPMRVPRMSYTSTAKNAPVTNRRRRPAVNQSTVVHRCEYSGCQKSYSKSSHLKAHIRTHTGEKPYACLWPDCGWRFARSDELTRHSRKHTGVRPFHCRLCRRTFARSDHLALHTRKHDM</sequence>
<dbReference type="OrthoDB" id="4748970at2759"/>